<dbReference type="AlphaFoldDB" id="A0A132C181"/>
<proteinExistence type="predicted"/>
<evidence type="ECO:0008006" key="4">
    <source>
        <dbReference type="Google" id="ProtNLM"/>
    </source>
</evidence>
<name>A0A132C181_9RHOB</name>
<dbReference type="EMBL" id="LPUY01000018">
    <property type="protein sequence ID" value="KUP94349.1"/>
    <property type="molecule type" value="Genomic_DNA"/>
</dbReference>
<protein>
    <recommendedName>
        <fullName evidence="4">Tetratricopeptide repeat-like domain-containing protein</fullName>
    </recommendedName>
</protein>
<gene>
    <name evidence="2" type="ORF">TRIHO_07640</name>
</gene>
<organism evidence="2 3">
    <name type="scientific">Tritonibacter horizontis</name>
    <dbReference type="NCBI Taxonomy" id="1768241"/>
    <lineage>
        <taxon>Bacteria</taxon>
        <taxon>Pseudomonadati</taxon>
        <taxon>Pseudomonadota</taxon>
        <taxon>Alphaproteobacteria</taxon>
        <taxon>Rhodobacterales</taxon>
        <taxon>Paracoccaceae</taxon>
        <taxon>Tritonibacter</taxon>
    </lineage>
</organism>
<sequence length="222" mass="23110">MSDTDSFIEEVTEEVRRDRLFLMLKRYGWIGAVAVVLIVGGAAWREYSQAQARSNAQAVGDAMSAALSAETAEARAEGLAAIATEEAGAQAVVDMARAAALVEAEDTEAAAAVLDGIATNGALPSVYRDIAAFKSVVLQSSVLAAEDRRLRLEALAVPGGALHYLAAEQLALLDIEEGKTDAALSRLREIAGAAGVSRDLQERVSQVIVALGGSLEADAQEG</sequence>
<dbReference type="Proteomes" id="UP000068382">
    <property type="component" value="Unassembled WGS sequence"/>
</dbReference>
<comment type="caution">
    <text evidence="2">The sequence shown here is derived from an EMBL/GenBank/DDBJ whole genome shotgun (WGS) entry which is preliminary data.</text>
</comment>
<feature type="transmembrane region" description="Helical" evidence="1">
    <location>
        <begin position="27"/>
        <end position="44"/>
    </location>
</feature>
<dbReference type="RefSeq" id="WP_068240589.1">
    <property type="nucleotide sequence ID" value="NZ_LPUY01000018.1"/>
</dbReference>
<reference evidence="2 3" key="1">
    <citation type="submission" date="2015-12" db="EMBL/GenBank/DDBJ databases">
        <title>Genome sequence of the marine Rhodobacteraceae strain O3.65, Candidatus Tritonibacter horizontis.</title>
        <authorList>
            <person name="Poehlein A."/>
            <person name="Giebel H.A."/>
            <person name="Voget S."/>
            <person name="Brinkhoff T."/>
        </authorList>
    </citation>
    <scope>NUCLEOTIDE SEQUENCE [LARGE SCALE GENOMIC DNA]</scope>
    <source>
        <strain evidence="2 3">O3.65</strain>
    </source>
</reference>
<evidence type="ECO:0000313" key="3">
    <source>
        <dbReference type="Proteomes" id="UP000068382"/>
    </source>
</evidence>
<dbReference type="PATRIC" id="fig|1768241.3.peg.787"/>
<keyword evidence="3" id="KW-1185">Reference proteome</keyword>
<keyword evidence="1" id="KW-0812">Transmembrane</keyword>
<keyword evidence="1" id="KW-0472">Membrane</keyword>
<keyword evidence="1" id="KW-1133">Transmembrane helix</keyword>
<accession>A0A132C181</accession>
<dbReference type="OrthoDB" id="7173339at2"/>
<evidence type="ECO:0000313" key="2">
    <source>
        <dbReference type="EMBL" id="KUP94349.1"/>
    </source>
</evidence>
<evidence type="ECO:0000256" key="1">
    <source>
        <dbReference type="SAM" id="Phobius"/>
    </source>
</evidence>